<dbReference type="NCBIfam" id="NF041635">
    <property type="entry name" value="STM3941_fam"/>
    <property type="match status" value="1"/>
</dbReference>
<dbReference type="InterPro" id="IPR048136">
    <property type="entry name" value="STM3941-like"/>
</dbReference>
<accession>A0A1T5BXI5</accession>
<dbReference type="AlphaFoldDB" id="A0A1T5BXI5"/>
<keyword evidence="3" id="KW-1185">Reference proteome</keyword>
<name>A0A1T5BXI5_9SPHI</name>
<feature type="transmembrane region" description="Helical" evidence="1">
    <location>
        <begin position="48"/>
        <end position="67"/>
    </location>
</feature>
<keyword evidence="1" id="KW-0812">Transmembrane</keyword>
<dbReference type="STRING" id="1513896.SAMN05660841_00909"/>
<gene>
    <name evidence="2" type="ORF">SAMN05660841_00909</name>
</gene>
<organism evidence="2 3">
    <name type="scientific">Sphingobacterium nematocida</name>
    <dbReference type="NCBI Taxonomy" id="1513896"/>
    <lineage>
        <taxon>Bacteria</taxon>
        <taxon>Pseudomonadati</taxon>
        <taxon>Bacteroidota</taxon>
        <taxon>Sphingobacteriia</taxon>
        <taxon>Sphingobacteriales</taxon>
        <taxon>Sphingobacteriaceae</taxon>
        <taxon>Sphingobacterium</taxon>
    </lineage>
</organism>
<keyword evidence="1" id="KW-0472">Membrane</keyword>
<evidence type="ECO:0000313" key="3">
    <source>
        <dbReference type="Proteomes" id="UP000190150"/>
    </source>
</evidence>
<dbReference type="RefSeq" id="WP_079641636.1">
    <property type="nucleotide sequence ID" value="NZ_FUZF01000003.1"/>
</dbReference>
<dbReference type="EMBL" id="FUZF01000003">
    <property type="protein sequence ID" value="SKB52068.1"/>
    <property type="molecule type" value="Genomic_DNA"/>
</dbReference>
<evidence type="ECO:0000256" key="1">
    <source>
        <dbReference type="SAM" id="Phobius"/>
    </source>
</evidence>
<feature type="transmembrane region" description="Helical" evidence="1">
    <location>
        <begin position="15"/>
        <end position="36"/>
    </location>
</feature>
<protein>
    <submittedName>
        <fullName evidence="2">Uncharacterized protein</fullName>
    </submittedName>
</protein>
<keyword evidence="1" id="KW-1133">Transmembrane helix</keyword>
<reference evidence="3" key="1">
    <citation type="submission" date="2017-02" db="EMBL/GenBank/DDBJ databases">
        <authorList>
            <person name="Varghese N."/>
            <person name="Submissions S."/>
        </authorList>
    </citation>
    <scope>NUCLEOTIDE SEQUENCE [LARGE SCALE GENOMIC DNA]</scope>
    <source>
        <strain evidence="3">DSM 24091</strain>
    </source>
</reference>
<evidence type="ECO:0000313" key="2">
    <source>
        <dbReference type="EMBL" id="SKB52068.1"/>
    </source>
</evidence>
<sequence length="175" mass="19500">MTHETKLYRDSRKSLKLLITAAGICILLIGIFLHSVGLFDGLIRIKSAVFAGAILLIMLFLFFKALVELKDKSARIVLNSAHFVGKTTPLSQKFGIGDWDDVSNIGLHKVGGDTLVVVTINNPSKYADRLPKALWNMAYNEQTNELNVMHSSSEIDVNPDGLFELFTSYWQKSKV</sequence>
<proteinExistence type="predicted"/>
<dbReference type="Proteomes" id="UP000190150">
    <property type="component" value="Unassembled WGS sequence"/>
</dbReference>